<feature type="region of interest" description="Disordered" evidence="1">
    <location>
        <begin position="50"/>
        <end position="106"/>
    </location>
</feature>
<reference evidence="2 3" key="1">
    <citation type="submission" date="2023-05" db="EMBL/GenBank/DDBJ databases">
        <title>B98-5 Cell Line De Novo Hybrid Assembly: An Optical Mapping Approach.</title>
        <authorList>
            <person name="Kananen K."/>
            <person name="Auerbach J.A."/>
            <person name="Kautto E."/>
            <person name="Blachly J.S."/>
        </authorList>
    </citation>
    <scope>NUCLEOTIDE SEQUENCE [LARGE SCALE GENOMIC DNA]</scope>
    <source>
        <strain evidence="2">B95-8</strain>
        <tissue evidence="2">Cell line</tissue>
    </source>
</reference>
<keyword evidence="3" id="KW-1185">Reference proteome</keyword>
<protein>
    <submittedName>
        <fullName evidence="2">Inverted formin-2</fullName>
    </submittedName>
</protein>
<dbReference type="EMBL" id="JASSZA010000008">
    <property type="protein sequence ID" value="KAK2104873.1"/>
    <property type="molecule type" value="Genomic_DNA"/>
</dbReference>
<evidence type="ECO:0000256" key="1">
    <source>
        <dbReference type="SAM" id="MobiDB-lite"/>
    </source>
</evidence>
<feature type="compositionally biased region" description="Basic residues" evidence="1">
    <location>
        <begin position="210"/>
        <end position="227"/>
    </location>
</feature>
<proteinExistence type="predicted"/>
<name>A0ABQ9V881_SAGOE</name>
<comment type="caution">
    <text evidence="2">The sequence shown here is derived from an EMBL/GenBank/DDBJ whole genome shotgun (WGS) entry which is preliminary data.</text>
</comment>
<feature type="compositionally biased region" description="Polar residues" evidence="1">
    <location>
        <begin position="199"/>
        <end position="208"/>
    </location>
</feature>
<organism evidence="2 3">
    <name type="scientific">Saguinus oedipus</name>
    <name type="common">Cotton-top tamarin</name>
    <name type="synonym">Oedipomidas oedipus</name>
    <dbReference type="NCBI Taxonomy" id="9490"/>
    <lineage>
        <taxon>Eukaryota</taxon>
        <taxon>Metazoa</taxon>
        <taxon>Chordata</taxon>
        <taxon>Craniata</taxon>
        <taxon>Vertebrata</taxon>
        <taxon>Euteleostomi</taxon>
        <taxon>Mammalia</taxon>
        <taxon>Eutheria</taxon>
        <taxon>Euarchontoglires</taxon>
        <taxon>Primates</taxon>
        <taxon>Haplorrhini</taxon>
        <taxon>Platyrrhini</taxon>
        <taxon>Cebidae</taxon>
        <taxon>Callitrichinae</taxon>
        <taxon>Saguinus</taxon>
    </lineage>
</organism>
<dbReference type="Proteomes" id="UP001266305">
    <property type="component" value="Unassembled WGS sequence"/>
</dbReference>
<feature type="region of interest" description="Disordered" evidence="1">
    <location>
        <begin position="119"/>
        <end position="254"/>
    </location>
</feature>
<feature type="compositionally biased region" description="Polar residues" evidence="1">
    <location>
        <begin position="243"/>
        <end position="252"/>
    </location>
</feature>
<evidence type="ECO:0000313" key="3">
    <source>
        <dbReference type="Proteomes" id="UP001266305"/>
    </source>
</evidence>
<gene>
    <name evidence="2" type="primary">INF2_2</name>
    <name evidence="2" type="ORF">P7K49_018729</name>
</gene>
<evidence type="ECO:0000313" key="2">
    <source>
        <dbReference type="EMBL" id="KAK2104873.1"/>
    </source>
</evidence>
<feature type="compositionally biased region" description="Polar residues" evidence="1">
    <location>
        <begin position="119"/>
        <end position="129"/>
    </location>
</feature>
<sequence>MKAALGPARERAIVATGDPAGDPVDGMRCPTSEPSLDAAAANKSRAWDLVDTGTHCPQPTLEQSGEGGPRPLERRSSWYVDASEDLTTEDTQCPQPSEGAWPVTLGDAQALKPLKFSSTQPLAAGSSSQDAKDPTALLGILQAEASSTSQGREDTVHSHSIRPPTAGSGGNRDEDEEDTAAESALDTSLDRSFSEDAVTDSSGSSTLPRSRGRASKGTSKRRKKRPSRSQEGNSGGGPRAPSHTRTLASSRSLPFPTGHCRLELHPGEVTWVRHVRGGGSASRRAALGLLRPVRLFANPSLRHLR</sequence>
<accession>A0ABQ9V881</accession>
<feature type="region of interest" description="Disordered" evidence="1">
    <location>
        <begin position="1"/>
        <end position="31"/>
    </location>
</feature>